<sequence>MDIMSSYFLTSRLINYVQVAVDGEAATPRPTAIGVSSTNSEAILLLIVITEILLFACGPFLGPVTHTSLRKLGSDTDFQKPWEQALQNRRTRRKGGSMCLAVLVESLQSSSETDASRSQSLELHIQARVAEELNRIRERETQTLADIEKRIAASYPPEGPAAAKSNISTLASQPLSLESPRVPFAGTEFDRVPATSAAPAESNDEAAAINPKMISSGRVAKEIEALRESLATRPTIRKLDPELETAREGVVKCLRDNQKRPLDCWQEVDTFKREVARLEKEWVQKMIS</sequence>
<evidence type="ECO:0000256" key="1">
    <source>
        <dbReference type="SAM" id="Phobius"/>
    </source>
</evidence>
<dbReference type="AlphaFoldDB" id="D4DF81"/>
<dbReference type="KEGG" id="tve:TRV_05827"/>
<accession>D4DF81</accession>
<dbReference type="RefSeq" id="XP_003020054.1">
    <property type="nucleotide sequence ID" value="XM_003020008.1"/>
</dbReference>
<dbReference type="Proteomes" id="UP000008383">
    <property type="component" value="Unassembled WGS sequence"/>
</dbReference>
<dbReference type="Pfam" id="PF07956">
    <property type="entry name" value="DUF1690"/>
    <property type="match status" value="2"/>
</dbReference>
<gene>
    <name evidence="2" type="ORF">TRV_05827</name>
</gene>
<proteinExistence type="predicted"/>
<name>D4DF81_TRIVH</name>
<keyword evidence="1" id="KW-1133">Transmembrane helix</keyword>
<feature type="transmembrane region" description="Helical" evidence="1">
    <location>
        <begin position="42"/>
        <end position="62"/>
    </location>
</feature>
<evidence type="ECO:0008006" key="4">
    <source>
        <dbReference type="Google" id="ProtNLM"/>
    </source>
</evidence>
<protein>
    <recommendedName>
        <fullName evidence="4">DUF1690 domain protein</fullName>
    </recommendedName>
</protein>
<dbReference type="GeneID" id="9583818"/>
<evidence type="ECO:0000313" key="3">
    <source>
        <dbReference type="Proteomes" id="UP000008383"/>
    </source>
</evidence>
<evidence type="ECO:0000313" key="2">
    <source>
        <dbReference type="EMBL" id="EFE39430.1"/>
    </source>
</evidence>
<dbReference type="InterPro" id="IPR012471">
    <property type="entry name" value="DUF1690"/>
</dbReference>
<dbReference type="EMBL" id="ACYE01000336">
    <property type="protein sequence ID" value="EFE39430.1"/>
    <property type="molecule type" value="Genomic_DNA"/>
</dbReference>
<keyword evidence="1" id="KW-0472">Membrane</keyword>
<organism evidence="2 3">
    <name type="scientific">Trichophyton verrucosum (strain HKI 0517)</name>
    <dbReference type="NCBI Taxonomy" id="663202"/>
    <lineage>
        <taxon>Eukaryota</taxon>
        <taxon>Fungi</taxon>
        <taxon>Dikarya</taxon>
        <taxon>Ascomycota</taxon>
        <taxon>Pezizomycotina</taxon>
        <taxon>Eurotiomycetes</taxon>
        <taxon>Eurotiomycetidae</taxon>
        <taxon>Onygenales</taxon>
        <taxon>Arthrodermataceae</taxon>
        <taxon>Trichophyton</taxon>
    </lineage>
</organism>
<keyword evidence="1" id="KW-0812">Transmembrane</keyword>
<comment type="caution">
    <text evidence="2">The sequence shown here is derived from an EMBL/GenBank/DDBJ whole genome shotgun (WGS) entry which is preliminary data.</text>
</comment>
<dbReference type="OrthoDB" id="5544375at2759"/>
<keyword evidence="3" id="KW-1185">Reference proteome</keyword>
<dbReference type="HOGENOM" id="CLU_967067_0_0_1"/>
<reference evidence="3" key="1">
    <citation type="journal article" date="2011" name="Genome Biol.">
        <title>Comparative and functional genomics provide insights into the pathogenicity of dermatophytic fungi.</title>
        <authorList>
            <person name="Burmester A."/>
            <person name="Shelest E."/>
            <person name="Gloeckner G."/>
            <person name="Heddergott C."/>
            <person name="Schindler S."/>
            <person name="Staib P."/>
            <person name="Heidel A."/>
            <person name="Felder M."/>
            <person name="Petzold A."/>
            <person name="Szafranski K."/>
            <person name="Feuermann M."/>
            <person name="Pedruzzi I."/>
            <person name="Priebe S."/>
            <person name="Groth M."/>
            <person name="Winkler R."/>
            <person name="Li W."/>
            <person name="Kniemeyer O."/>
            <person name="Schroeckh V."/>
            <person name="Hertweck C."/>
            <person name="Hube B."/>
            <person name="White T.C."/>
            <person name="Platzer M."/>
            <person name="Guthke R."/>
            <person name="Heitman J."/>
            <person name="Woestemeyer J."/>
            <person name="Zipfel P.F."/>
            <person name="Monod M."/>
            <person name="Brakhage A.A."/>
        </authorList>
    </citation>
    <scope>NUCLEOTIDE SEQUENCE [LARGE SCALE GENOMIC DNA]</scope>
    <source>
        <strain evidence="3">HKI 0517</strain>
    </source>
</reference>